<feature type="compositionally biased region" description="Low complexity" evidence="1">
    <location>
        <begin position="106"/>
        <end position="123"/>
    </location>
</feature>
<evidence type="ECO:0000256" key="2">
    <source>
        <dbReference type="SAM" id="Phobius"/>
    </source>
</evidence>
<dbReference type="Proteomes" id="UP000199092">
    <property type="component" value="Chromosome I"/>
</dbReference>
<proteinExistence type="predicted"/>
<dbReference type="AlphaFoldDB" id="A0A1H1Q2B4"/>
<dbReference type="Pfam" id="PF05656">
    <property type="entry name" value="DUF805"/>
    <property type="match status" value="1"/>
</dbReference>
<keyword evidence="2" id="KW-0812">Transmembrane</keyword>
<sequence>MTTETGTTDVSQPGHETHDGSTGDQGAGAPQPHQPTDQQPHGSSPLDPQAGPGSYGQPSGAAPYGQPGSASSAPDPQPWGQSPQGYGQQPASPPQGYGQVPGYGEQGYPQQSYADPTGYPQGYGQQGYGQQGYPQPGYGDPAGYGQQGYGQQGYGQDPYAQTSGQGGYGQAWPATPGGTPTLDQPWYGIGPVDAVKRAFQKYARFDGRASRSEYWWFVLATTILSLILYIPFVAVAASAESGSDDVPAGAVVLGIIAVLVLLAVVVPSIAVTVRRLHDAGFSGWLYLVNLVPYVGSLVILILTILPSKPEGARYDRRPAGPAYYQG</sequence>
<evidence type="ECO:0000313" key="3">
    <source>
        <dbReference type="EMBL" id="SDS17387.1"/>
    </source>
</evidence>
<organism evidence="3 4">
    <name type="scientific">Friedmanniella luteola</name>
    <dbReference type="NCBI Taxonomy" id="546871"/>
    <lineage>
        <taxon>Bacteria</taxon>
        <taxon>Bacillati</taxon>
        <taxon>Actinomycetota</taxon>
        <taxon>Actinomycetes</taxon>
        <taxon>Propionibacteriales</taxon>
        <taxon>Nocardioidaceae</taxon>
        <taxon>Friedmanniella</taxon>
    </lineage>
</organism>
<feature type="compositionally biased region" description="Low complexity" evidence="1">
    <location>
        <begin position="30"/>
        <end position="41"/>
    </location>
</feature>
<feature type="transmembrane region" description="Helical" evidence="2">
    <location>
        <begin position="214"/>
        <end position="237"/>
    </location>
</feature>
<evidence type="ECO:0000313" key="4">
    <source>
        <dbReference type="Proteomes" id="UP000199092"/>
    </source>
</evidence>
<protein>
    <submittedName>
        <fullName evidence="3">Uncharacterized membrane protein YhaH, DUF805 family</fullName>
    </submittedName>
</protein>
<evidence type="ECO:0000256" key="1">
    <source>
        <dbReference type="SAM" id="MobiDB-lite"/>
    </source>
</evidence>
<feature type="compositionally biased region" description="Polar residues" evidence="1">
    <location>
        <begin position="1"/>
        <end position="11"/>
    </location>
</feature>
<keyword evidence="2" id="KW-0472">Membrane</keyword>
<feature type="transmembrane region" description="Helical" evidence="2">
    <location>
        <begin position="284"/>
        <end position="305"/>
    </location>
</feature>
<dbReference type="STRING" id="546871.SAMN04488543_1217"/>
<feature type="compositionally biased region" description="Gly residues" evidence="1">
    <location>
        <begin position="140"/>
        <end position="153"/>
    </location>
</feature>
<dbReference type="OrthoDB" id="9812349at2"/>
<gene>
    <name evidence="3" type="ORF">SAMN04488543_1217</name>
</gene>
<accession>A0A1H1Q2B4</accession>
<keyword evidence="4" id="KW-1185">Reference proteome</keyword>
<feature type="transmembrane region" description="Helical" evidence="2">
    <location>
        <begin position="249"/>
        <end position="272"/>
    </location>
</feature>
<feature type="compositionally biased region" description="Polar residues" evidence="1">
    <location>
        <begin position="68"/>
        <end position="90"/>
    </location>
</feature>
<dbReference type="EMBL" id="LT629749">
    <property type="protein sequence ID" value="SDS17387.1"/>
    <property type="molecule type" value="Genomic_DNA"/>
</dbReference>
<keyword evidence="2" id="KW-1133">Transmembrane helix</keyword>
<reference evidence="3 4" key="1">
    <citation type="submission" date="2016-10" db="EMBL/GenBank/DDBJ databases">
        <authorList>
            <person name="de Groot N.N."/>
        </authorList>
    </citation>
    <scope>NUCLEOTIDE SEQUENCE [LARGE SCALE GENOMIC DNA]</scope>
    <source>
        <strain evidence="3 4">DSM 21741</strain>
    </source>
</reference>
<dbReference type="PANTHER" id="PTHR34980:SF2">
    <property type="entry name" value="INNER MEMBRANE PROTEIN YHAH-RELATED"/>
    <property type="match status" value="1"/>
</dbReference>
<dbReference type="PANTHER" id="PTHR34980">
    <property type="entry name" value="INNER MEMBRANE PROTEIN-RELATED-RELATED"/>
    <property type="match status" value="1"/>
</dbReference>
<dbReference type="InterPro" id="IPR008523">
    <property type="entry name" value="DUF805"/>
</dbReference>
<name>A0A1H1Q2B4_9ACTN</name>
<dbReference type="GO" id="GO:0005886">
    <property type="term" value="C:plasma membrane"/>
    <property type="evidence" value="ECO:0007669"/>
    <property type="project" value="TreeGrafter"/>
</dbReference>
<dbReference type="RefSeq" id="WP_157720317.1">
    <property type="nucleotide sequence ID" value="NZ_LT629749.1"/>
</dbReference>
<feature type="region of interest" description="Disordered" evidence="1">
    <location>
        <begin position="1"/>
        <end position="175"/>
    </location>
</feature>